<gene>
    <name evidence="2" type="primary">LOC106164173</name>
</gene>
<dbReference type="RefSeq" id="XP_013397438.1">
    <property type="nucleotide sequence ID" value="XM_013541984.1"/>
</dbReference>
<dbReference type="Proteomes" id="UP000085678">
    <property type="component" value="Unplaced"/>
</dbReference>
<organism evidence="1 2">
    <name type="scientific">Lingula anatina</name>
    <name type="common">Brachiopod</name>
    <name type="synonym">Lingula unguis</name>
    <dbReference type="NCBI Taxonomy" id="7574"/>
    <lineage>
        <taxon>Eukaryota</taxon>
        <taxon>Metazoa</taxon>
        <taxon>Spiralia</taxon>
        <taxon>Lophotrochozoa</taxon>
        <taxon>Brachiopoda</taxon>
        <taxon>Linguliformea</taxon>
        <taxon>Lingulata</taxon>
        <taxon>Lingulida</taxon>
        <taxon>Linguloidea</taxon>
        <taxon>Lingulidae</taxon>
        <taxon>Lingula</taxon>
    </lineage>
</organism>
<protein>
    <submittedName>
        <fullName evidence="2">Acetoacetyl-CoA synthetase-like</fullName>
    </submittedName>
</protein>
<dbReference type="OrthoDB" id="10253869at2759"/>
<proteinExistence type="predicted"/>
<keyword evidence="1" id="KW-1185">Reference proteome</keyword>
<dbReference type="InParanoid" id="A0A1S3IH30"/>
<dbReference type="SUPFAM" id="SSF56801">
    <property type="entry name" value="Acetyl-CoA synthetase-like"/>
    <property type="match status" value="1"/>
</dbReference>
<dbReference type="KEGG" id="lak:106164173"/>
<dbReference type="GO" id="GO:0030729">
    <property type="term" value="F:acetoacetate-CoA ligase activity"/>
    <property type="evidence" value="ECO:0007669"/>
    <property type="project" value="TreeGrafter"/>
</dbReference>
<dbReference type="Gene3D" id="3.40.50.12780">
    <property type="entry name" value="N-terminal domain of ligase-like"/>
    <property type="match status" value="1"/>
</dbReference>
<reference evidence="2" key="1">
    <citation type="submission" date="2025-08" db="UniProtKB">
        <authorList>
            <consortium name="RefSeq"/>
        </authorList>
    </citation>
    <scope>IDENTIFICATION</scope>
    <source>
        <tissue evidence="2">Gonads</tissue>
    </source>
</reference>
<dbReference type="AlphaFoldDB" id="A0A1S3IH30"/>
<sequence>MAIVDTEDDWVDPRMIPDSMPIYNIPFEADGLNIEEVQKGQVEEFSDGIEEAKNEESDFEIYQGLLYSTRPPTHAEPEYPRLMLPRQFREKVIENCHKNVGHMVETHSLKSLHTILSTGSPLKPLTYEYVYRDIKKDLLLGSITGGTDIISCFAGQNCTLPVYRGEIQARNLGMAVECWNEDEKPVFGESGELVCTKPFPSMPTYFWNDEDGLKCKKAYFDKFKGKLNDMINTVL</sequence>
<accession>A0A1S3IH30</accession>
<dbReference type="PANTHER" id="PTHR42921:SF1">
    <property type="entry name" value="ACETOACETYL-COA SYNTHETASE"/>
    <property type="match status" value="1"/>
</dbReference>
<name>A0A1S3IH30_LINAN</name>
<dbReference type="STRING" id="7574.A0A1S3IH30"/>
<dbReference type="GeneID" id="106164173"/>
<evidence type="ECO:0000313" key="1">
    <source>
        <dbReference type="Proteomes" id="UP000085678"/>
    </source>
</evidence>
<dbReference type="PANTHER" id="PTHR42921">
    <property type="entry name" value="ACETOACETYL-COA SYNTHETASE"/>
    <property type="match status" value="1"/>
</dbReference>
<evidence type="ECO:0000313" key="2">
    <source>
        <dbReference type="RefSeq" id="XP_013397438.1"/>
    </source>
</evidence>
<dbReference type="InterPro" id="IPR042099">
    <property type="entry name" value="ANL_N_sf"/>
</dbReference>